<evidence type="ECO:0000313" key="2">
    <source>
        <dbReference type="EMBL" id="GAA3620926.1"/>
    </source>
</evidence>
<protein>
    <submittedName>
        <fullName evidence="2">Uncharacterized protein</fullName>
    </submittedName>
</protein>
<keyword evidence="3" id="KW-1185">Reference proteome</keyword>
<dbReference type="EMBL" id="BAABBE010000001">
    <property type="protein sequence ID" value="GAA3620926.1"/>
    <property type="molecule type" value="Genomic_DNA"/>
</dbReference>
<proteinExistence type="predicted"/>
<dbReference type="Proteomes" id="UP001500711">
    <property type="component" value="Unassembled WGS sequence"/>
</dbReference>
<reference evidence="3" key="1">
    <citation type="journal article" date="2019" name="Int. J. Syst. Evol. Microbiol.">
        <title>The Global Catalogue of Microorganisms (GCM) 10K type strain sequencing project: providing services to taxonomists for standard genome sequencing and annotation.</title>
        <authorList>
            <consortium name="The Broad Institute Genomics Platform"/>
            <consortium name="The Broad Institute Genome Sequencing Center for Infectious Disease"/>
            <person name="Wu L."/>
            <person name="Ma J."/>
        </authorList>
    </citation>
    <scope>NUCLEOTIDE SEQUENCE [LARGE SCALE GENOMIC DNA]</scope>
    <source>
        <strain evidence="3">JCM 17494</strain>
    </source>
</reference>
<accession>A0ABP6ZYQ0</accession>
<evidence type="ECO:0000256" key="1">
    <source>
        <dbReference type="SAM" id="MobiDB-lite"/>
    </source>
</evidence>
<sequence length="59" mass="6307">MAQRRRQGWVPPRNGGYTSNTANTPAERAGRSLPPPPKGTGGVVTGVQPQQNKESDHGR</sequence>
<name>A0ABP6ZYQ0_9PSEU</name>
<comment type="caution">
    <text evidence="2">The sequence shown here is derived from an EMBL/GenBank/DDBJ whole genome shotgun (WGS) entry which is preliminary data.</text>
</comment>
<feature type="region of interest" description="Disordered" evidence="1">
    <location>
        <begin position="1"/>
        <end position="59"/>
    </location>
</feature>
<evidence type="ECO:0000313" key="3">
    <source>
        <dbReference type="Proteomes" id="UP001500711"/>
    </source>
</evidence>
<gene>
    <name evidence="2" type="ORF">GCM10022267_03880</name>
</gene>
<organism evidence="2 3">
    <name type="scientific">Lentzea roselyniae</name>
    <dbReference type="NCBI Taxonomy" id="531940"/>
    <lineage>
        <taxon>Bacteria</taxon>
        <taxon>Bacillati</taxon>
        <taxon>Actinomycetota</taxon>
        <taxon>Actinomycetes</taxon>
        <taxon>Pseudonocardiales</taxon>
        <taxon>Pseudonocardiaceae</taxon>
        <taxon>Lentzea</taxon>
    </lineage>
</organism>